<dbReference type="PANTHER" id="PTHR48071">
    <property type="entry name" value="SRCR DOMAIN-CONTAINING PROTEIN"/>
    <property type="match status" value="1"/>
</dbReference>
<reference evidence="8" key="2">
    <citation type="submission" date="2025-08" db="UniProtKB">
        <authorList>
            <consortium name="RefSeq"/>
        </authorList>
    </citation>
    <scope>IDENTIFICATION</scope>
    <source>
        <strain evidence="8">S238N-H82</strain>
        <tissue evidence="8">Testes</tissue>
    </source>
</reference>
<dbReference type="PROSITE" id="PS50092">
    <property type="entry name" value="TSP1"/>
    <property type="match status" value="4"/>
</dbReference>
<dbReference type="PRINTS" id="PR01705">
    <property type="entry name" value="TSP1REPEAT"/>
</dbReference>
<dbReference type="Gene3D" id="2.20.100.10">
    <property type="entry name" value="Thrombospondin type-1 (TSP1) repeat"/>
    <property type="match status" value="4"/>
</dbReference>
<keyword evidence="4" id="KW-0325">Glycoprotein</keyword>
<evidence type="ECO:0000256" key="2">
    <source>
        <dbReference type="ARBA" id="ARBA00022737"/>
    </source>
</evidence>
<evidence type="ECO:0000313" key="8">
    <source>
        <dbReference type="RefSeq" id="XP_035657354.1"/>
    </source>
</evidence>
<keyword evidence="1" id="KW-0732">Signal</keyword>
<dbReference type="Pfam" id="PF00530">
    <property type="entry name" value="SRCR"/>
    <property type="match status" value="3"/>
</dbReference>
<evidence type="ECO:0000256" key="3">
    <source>
        <dbReference type="ARBA" id="ARBA00023157"/>
    </source>
</evidence>
<gene>
    <name evidence="8" type="primary">LOC118403024</name>
</gene>
<evidence type="ECO:0000256" key="1">
    <source>
        <dbReference type="ARBA" id="ARBA00022729"/>
    </source>
</evidence>
<dbReference type="InterPro" id="IPR000884">
    <property type="entry name" value="TSP1_rpt"/>
</dbReference>
<dbReference type="FunFam" id="2.20.100.10:FF:000007">
    <property type="entry name" value="Thrombospondin 1"/>
    <property type="match status" value="4"/>
</dbReference>
<keyword evidence="2" id="KW-0677">Repeat</keyword>
<dbReference type="OrthoDB" id="536948at2759"/>
<organism evidence="7 8">
    <name type="scientific">Branchiostoma floridae</name>
    <name type="common">Florida lancelet</name>
    <name type="synonym">Amphioxus</name>
    <dbReference type="NCBI Taxonomy" id="7739"/>
    <lineage>
        <taxon>Eukaryota</taxon>
        <taxon>Metazoa</taxon>
        <taxon>Chordata</taxon>
        <taxon>Cephalochordata</taxon>
        <taxon>Leptocardii</taxon>
        <taxon>Amphioxiformes</taxon>
        <taxon>Branchiostomatidae</taxon>
        <taxon>Branchiostoma</taxon>
    </lineage>
</organism>
<dbReference type="SUPFAM" id="SSF82895">
    <property type="entry name" value="TSP-1 type 1 repeat"/>
    <property type="match status" value="4"/>
</dbReference>
<evidence type="ECO:0000313" key="7">
    <source>
        <dbReference type="Proteomes" id="UP000001554"/>
    </source>
</evidence>
<dbReference type="InterPro" id="IPR001190">
    <property type="entry name" value="SRCR"/>
</dbReference>
<feature type="disulfide bond" evidence="5">
    <location>
        <begin position="146"/>
        <end position="207"/>
    </location>
</feature>
<dbReference type="SUPFAM" id="SSF56487">
    <property type="entry name" value="SRCR-like"/>
    <property type="match status" value="3"/>
</dbReference>
<feature type="disulfide bond" evidence="5">
    <location>
        <begin position="74"/>
        <end position="84"/>
    </location>
</feature>
<proteinExistence type="predicted"/>
<dbReference type="Gene3D" id="3.10.250.10">
    <property type="entry name" value="SRCR-like domain"/>
    <property type="match status" value="3"/>
</dbReference>
<sequence>MSPFSGIRLVGGSLSSEGRVEVYHNGQWGTVCDDEFDMNDANVVCRQLGYVNAAEMSWAFGAGSGQIWLDNVACGGSETSIEHCSHNGWGSHNCQHSEDIGVVCSNGIRLVGGSSSMEGRVEVYHNGQWGTVCDDGFDMNDANVVCRQLGYGGAAEARSHAAFGAGSGQIWLDDVACGGSETSIGDCGHNGWGSHNCGHNEDAGVVCSDMSDGIRLVGGSSSMEGRVEVYHNGQWGTVCDDLFDMTDAHVVCRQLGYAGAVAARSQAAFGEGSGQIWLDDVSCGGFETSIGDCSHNGWGSHNCGHSEDAGVVCSDVTPVGSDRSKCARWGSCKVPAACPANDGFVFHVATDGGWTTWSPWSACSVTCGVGTQTRDRSCTNPAPAHGGADCDGLTQETQACNTMVSCPVDGGWSDWSPWSVCSVTCGVGTQTRDRSCTNPAPAHGGAECDGDAEETQECNSGVSCPVDGGWSDWSPWSACSVTCGIGTQTRDRSCTNPAPEHGGAECDGDVEETQECDSGVSCQVDGGWSDWSPWSDCSVTCGIGTQTRDRTCTNPAPAHGGVEKADHYNYRCVVRGPSEPCNGLPRLCCEYHRLGDAWLLGSQTQTPKTASGPSST</sequence>
<dbReference type="PROSITE" id="PS00420">
    <property type="entry name" value="SRCR_1"/>
    <property type="match status" value="3"/>
</dbReference>
<dbReference type="SMART" id="SM00209">
    <property type="entry name" value="TSP1"/>
    <property type="match status" value="4"/>
</dbReference>
<feature type="disulfide bond" evidence="5">
    <location>
        <begin position="239"/>
        <end position="303"/>
    </location>
</feature>
<dbReference type="SMART" id="SM00202">
    <property type="entry name" value="SR"/>
    <property type="match status" value="3"/>
</dbReference>
<accession>A0A9J7HCT9</accession>
<dbReference type="FunFam" id="3.10.250.10:FF:000011">
    <property type="entry name" value="Scavenger receptor class A member 5"/>
    <property type="match status" value="1"/>
</dbReference>
<feature type="domain" description="SRCR" evidence="6">
    <location>
        <begin position="214"/>
        <end position="314"/>
    </location>
</feature>
<feature type="disulfide bond" evidence="5">
    <location>
        <begin position="252"/>
        <end position="313"/>
    </location>
</feature>
<reference evidence="7" key="1">
    <citation type="journal article" date="2020" name="Nat. Ecol. Evol.">
        <title>Deeply conserved synteny resolves early events in vertebrate evolution.</title>
        <authorList>
            <person name="Simakov O."/>
            <person name="Marletaz F."/>
            <person name="Yue J.X."/>
            <person name="O'Connell B."/>
            <person name="Jenkins J."/>
            <person name="Brandt A."/>
            <person name="Calef R."/>
            <person name="Tung C.H."/>
            <person name="Huang T.K."/>
            <person name="Schmutz J."/>
            <person name="Satoh N."/>
            <person name="Yu J.K."/>
            <person name="Putnam N.H."/>
            <person name="Green R.E."/>
            <person name="Rokhsar D.S."/>
        </authorList>
    </citation>
    <scope>NUCLEOTIDE SEQUENCE [LARGE SCALE GENOMIC DNA]</scope>
    <source>
        <strain evidence="7">S238N-H82</strain>
    </source>
</reference>
<dbReference type="PRINTS" id="PR00258">
    <property type="entry name" value="SPERACTRCPTR"/>
</dbReference>
<feature type="domain" description="SRCR" evidence="6">
    <location>
        <begin position="7"/>
        <end position="105"/>
    </location>
</feature>
<dbReference type="GeneID" id="118403024"/>
<comment type="caution">
    <text evidence="5">Lacks conserved residue(s) required for the propagation of feature annotation.</text>
</comment>
<dbReference type="Proteomes" id="UP000001554">
    <property type="component" value="Chromosome 16"/>
</dbReference>
<dbReference type="RefSeq" id="XP_035657354.1">
    <property type="nucleotide sequence ID" value="XM_035801461.1"/>
</dbReference>
<feature type="domain" description="SRCR" evidence="6">
    <location>
        <begin position="108"/>
        <end position="208"/>
    </location>
</feature>
<dbReference type="OMA" id="IHRERNC"/>
<feature type="disulfide bond" evidence="5">
    <location>
        <begin position="283"/>
        <end position="293"/>
    </location>
</feature>
<evidence type="ECO:0000256" key="4">
    <source>
        <dbReference type="ARBA" id="ARBA00023180"/>
    </source>
</evidence>
<feature type="disulfide bond" evidence="5">
    <location>
        <begin position="177"/>
        <end position="187"/>
    </location>
</feature>
<protein>
    <submittedName>
        <fullName evidence="8">Deleted in malignant brain tumors 1 protein-like</fullName>
    </submittedName>
</protein>
<dbReference type="KEGG" id="bfo:118403024"/>
<keyword evidence="7" id="KW-1185">Reference proteome</keyword>
<dbReference type="PANTHER" id="PTHR48071:SF18">
    <property type="entry name" value="DELETED IN MALIGNANT BRAIN TUMORS 1 PROTEIN-RELATED"/>
    <property type="match status" value="1"/>
</dbReference>
<name>A0A9J7HCT9_BRAFL</name>
<evidence type="ECO:0000256" key="5">
    <source>
        <dbReference type="PROSITE-ProRule" id="PRU00196"/>
    </source>
</evidence>
<dbReference type="GO" id="GO:0016020">
    <property type="term" value="C:membrane"/>
    <property type="evidence" value="ECO:0007669"/>
    <property type="project" value="InterPro"/>
</dbReference>
<evidence type="ECO:0000259" key="6">
    <source>
        <dbReference type="PROSITE" id="PS50287"/>
    </source>
</evidence>
<dbReference type="InterPro" id="IPR036772">
    <property type="entry name" value="SRCR-like_dom_sf"/>
</dbReference>
<keyword evidence="3 5" id="KW-1015">Disulfide bond</keyword>
<feature type="disulfide bond" evidence="5">
    <location>
        <begin position="133"/>
        <end position="197"/>
    </location>
</feature>
<dbReference type="Pfam" id="PF00090">
    <property type="entry name" value="TSP_1"/>
    <property type="match status" value="4"/>
</dbReference>
<dbReference type="AlphaFoldDB" id="A0A9J7HCT9"/>
<dbReference type="FunFam" id="3.10.250.10:FF:000006">
    <property type="entry name" value="neurotrypsin isoform X2"/>
    <property type="match status" value="2"/>
</dbReference>
<dbReference type="InterPro" id="IPR036383">
    <property type="entry name" value="TSP1_rpt_sf"/>
</dbReference>
<dbReference type="PROSITE" id="PS50287">
    <property type="entry name" value="SRCR_2"/>
    <property type="match status" value="3"/>
</dbReference>